<proteinExistence type="predicted"/>
<dbReference type="EMBL" id="PTQR01000084">
    <property type="protein sequence ID" value="TKX20890.1"/>
    <property type="molecule type" value="Genomic_DNA"/>
</dbReference>
<evidence type="ECO:0000313" key="3">
    <source>
        <dbReference type="Proteomes" id="UP000308133"/>
    </source>
</evidence>
<sequence>MASSRLVHFLLLACLCVISTHAASISIKAKAGPKILNPSFEKADQKRGIAAHWMNRYISKGTKRIVDASAPAGKAYIQLTTRYTDPDRATIEQIIKGMVSGVEYTLSGSYRIKNFKAKSATANTNYGIWSLKCGEKKDFRQLVKGDSGDWQKFAVNVKQTLASDPAMNENGVELIFDAYSTGDVSFSLDIDNLAMKKAVANTALTPIVNFTLPAATFPNPSFEKAAAKGVKAAGWSSSDKGTTTVTDGTAQSGKSSIRIPFAAGVPAYTRTTLTSPPIRNMDLRKVYSFTYYVRTSLTAGKLTTFINMNSGTGKSLRGATEGYDTLNSTTNGVWRKVETLSYNGLNLNNKLEVAFSTDGEAAGYVDIDSFVLREEGFDANYYD</sequence>
<feature type="signal peptide" evidence="1">
    <location>
        <begin position="1"/>
        <end position="22"/>
    </location>
</feature>
<protein>
    <recommendedName>
        <fullName evidence="4">CBM-cenC domain-containing protein</fullName>
    </recommendedName>
</protein>
<keyword evidence="1" id="KW-0732">Signal</keyword>
<comment type="caution">
    <text evidence="2">The sequence shown here is derived from an EMBL/GenBank/DDBJ whole genome shotgun (WGS) entry which is preliminary data.</text>
</comment>
<evidence type="ECO:0000256" key="1">
    <source>
        <dbReference type="SAM" id="SignalP"/>
    </source>
</evidence>
<feature type="chain" id="PRO_5020205113" description="CBM-cenC domain-containing protein" evidence="1">
    <location>
        <begin position="23"/>
        <end position="383"/>
    </location>
</feature>
<dbReference type="Proteomes" id="UP000308133">
    <property type="component" value="Unassembled WGS sequence"/>
</dbReference>
<reference evidence="2 3" key="1">
    <citation type="submission" date="2018-02" db="EMBL/GenBank/DDBJ databases">
        <title>Draft genome sequences of Elsinoe sp., causing black scab on jojoba.</title>
        <authorList>
            <person name="Stodart B."/>
            <person name="Jeffress S."/>
            <person name="Ash G."/>
            <person name="Arun Chinnappa K."/>
        </authorList>
    </citation>
    <scope>NUCLEOTIDE SEQUENCE [LARGE SCALE GENOMIC DNA]</scope>
    <source>
        <strain evidence="2 3">Hillstone_2</strain>
    </source>
</reference>
<evidence type="ECO:0000313" key="2">
    <source>
        <dbReference type="EMBL" id="TKX20890.1"/>
    </source>
</evidence>
<accession>A0A4U7AW86</accession>
<gene>
    <name evidence="2" type="ORF">C1H76_6927</name>
</gene>
<name>A0A4U7AW86_9PEZI</name>
<organism evidence="2 3">
    <name type="scientific">Elsinoe australis</name>
    <dbReference type="NCBI Taxonomy" id="40998"/>
    <lineage>
        <taxon>Eukaryota</taxon>
        <taxon>Fungi</taxon>
        <taxon>Dikarya</taxon>
        <taxon>Ascomycota</taxon>
        <taxon>Pezizomycotina</taxon>
        <taxon>Dothideomycetes</taxon>
        <taxon>Dothideomycetidae</taxon>
        <taxon>Myriangiales</taxon>
        <taxon>Elsinoaceae</taxon>
        <taxon>Elsinoe</taxon>
    </lineage>
</organism>
<dbReference type="AlphaFoldDB" id="A0A4U7AW86"/>
<evidence type="ECO:0008006" key="4">
    <source>
        <dbReference type="Google" id="ProtNLM"/>
    </source>
</evidence>
<dbReference type="Gene3D" id="2.60.120.260">
    <property type="entry name" value="Galactose-binding domain-like"/>
    <property type="match status" value="2"/>
</dbReference>